<name>A0AAE0ET60_9CHLO</name>
<accession>A0AAE0ET60</accession>
<keyword evidence="3" id="KW-1185">Reference proteome</keyword>
<evidence type="ECO:0000313" key="3">
    <source>
        <dbReference type="Proteomes" id="UP001190700"/>
    </source>
</evidence>
<gene>
    <name evidence="2" type="ORF">CYMTET_50969</name>
</gene>
<evidence type="ECO:0000313" key="2">
    <source>
        <dbReference type="EMBL" id="KAK3239077.1"/>
    </source>
</evidence>
<reference evidence="2 3" key="1">
    <citation type="journal article" date="2015" name="Genome Biol. Evol.">
        <title>Comparative Genomics of a Bacterivorous Green Alga Reveals Evolutionary Causalities and Consequences of Phago-Mixotrophic Mode of Nutrition.</title>
        <authorList>
            <person name="Burns J.A."/>
            <person name="Paasch A."/>
            <person name="Narechania A."/>
            <person name="Kim E."/>
        </authorList>
    </citation>
    <scope>NUCLEOTIDE SEQUENCE [LARGE SCALE GENOMIC DNA]</scope>
    <source>
        <strain evidence="2 3">PLY_AMNH</strain>
    </source>
</reference>
<proteinExistence type="predicted"/>
<comment type="caution">
    <text evidence="2">The sequence shown here is derived from an EMBL/GenBank/DDBJ whole genome shotgun (WGS) entry which is preliminary data.</text>
</comment>
<feature type="compositionally biased region" description="Low complexity" evidence="1">
    <location>
        <begin position="89"/>
        <end position="101"/>
    </location>
</feature>
<dbReference type="EMBL" id="LGRX02034030">
    <property type="protein sequence ID" value="KAK3239077.1"/>
    <property type="molecule type" value="Genomic_DNA"/>
</dbReference>
<evidence type="ECO:0000256" key="1">
    <source>
        <dbReference type="SAM" id="MobiDB-lite"/>
    </source>
</evidence>
<feature type="region of interest" description="Disordered" evidence="1">
    <location>
        <begin position="71"/>
        <end position="124"/>
    </location>
</feature>
<dbReference type="AlphaFoldDB" id="A0AAE0ET60"/>
<protein>
    <submittedName>
        <fullName evidence="2">Uncharacterized protein</fullName>
    </submittedName>
</protein>
<organism evidence="2 3">
    <name type="scientific">Cymbomonas tetramitiformis</name>
    <dbReference type="NCBI Taxonomy" id="36881"/>
    <lineage>
        <taxon>Eukaryota</taxon>
        <taxon>Viridiplantae</taxon>
        <taxon>Chlorophyta</taxon>
        <taxon>Pyramimonadophyceae</taxon>
        <taxon>Pyramimonadales</taxon>
        <taxon>Pyramimonadaceae</taxon>
        <taxon>Cymbomonas</taxon>
    </lineage>
</organism>
<sequence length="124" mass="14116">MYQFIPPNYLMNLDSHGLCNQFILQELRADMYMRQRAGENFFDSMLPPECRQTYRMEGEWEAVINEAMEDEGTAEITRQSQADVPMTEAAQQTPKTAAKQPFTTANTKEPMQGEAEPPHVAGPK</sequence>
<dbReference type="Proteomes" id="UP001190700">
    <property type="component" value="Unassembled WGS sequence"/>
</dbReference>